<keyword evidence="3" id="KW-0560">Oxidoreductase</keyword>
<evidence type="ECO:0000256" key="2">
    <source>
        <dbReference type="ARBA" id="ARBA00011245"/>
    </source>
</evidence>
<dbReference type="GeneID" id="54285157"/>
<dbReference type="SUPFAM" id="SSF50129">
    <property type="entry name" value="GroES-like"/>
    <property type="match status" value="1"/>
</dbReference>
<evidence type="ECO:0000256" key="1">
    <source>
        <dbReference type="ARBA" id="ARBA00008072"/>
    </source>
</evidence>
<dbReference type="SUPFAM" id="SSF51735">
    <property type="entry name" value="NAD(P)-binding Rossmann-fold domains"/>
    <property type="match status" value="1"/>
</dbReference>
<dbReference type="Gene3D" id="3.90.180.10">
    <property type="entry name" value="Medium-chain alcohol dehydrogenases, catalytic domain"/>
    <property type="match status" value="1"/>
</dbReference>
<reference evidence="5" key="1">
    <citation type="journal article" date="2020" name="Stud. Mycol.">
        <title>101 Dothideomycetes genomes: a test case for predicting lifestyles and emergence of pathogens.</title>
        <authorList>
            <person name="Haridas S."/>
            <person name="Albert R."/>
            <person name="Binder M."/>
            <person name="Bloem J."/>
            <person name="Labutti K."/>
            <person name="Salamov A."/>
            <person name="Andreopoulos B."/>
            <person name="Baker S."/>
            <person name="Barry K."/>
            <person name="Bills G."/>
            <person name="Bluhm B."/>
            <person name="Cannon C."/>
            <person name="Castanera R."/>
            <person name="Culley D."/>
            <person name="Daum C."/>
            <person name="Ezra D."/>
            <person name="Gonzalez J."/>
            <person name="Henrissat B."/>
            <person name="Kuo A."/>
            <person name="Liang C."/>
            <person name="Lipzen A."/>
            <person name="Lutzoni F."/>
            <person name="Magnuson J."/>
            <person name="Mondo S."/>
            <person name="Nolan M."/>
            <person name="Ohm R."/>
            <person name="Pangilinan J."/>
            <person name="Park H.-J."/>
            <person name="Ramirez L."/>
            <person name="Alfaro M."/>
            <person name="Sun H."/>
            <person name="Tritt A."/>
            <person name="Yoshinaga Y."/>
            <person name="Zwiers L.-H."/>
            <person name="Turgeon B."/>
            <person name="Goodwin S."/>
            <person name="Spatafora J."/>
            <person name="Crous P."/>
            <person name="Grigoriev I."/>
        </authorList>
    </citation>
    <scope>NUCLEOTIDE SEQUENCE</scope>
    <source>
        <strain evidence="5">CBS 175.79</strain>
    </source>
</reference>
<dbReference type="InterPro" id="IPR036291">
    <property type="entry name" value="NAD(P)-bd_dom_sf"/>
</dbReference>
<protein>
    <submittedName>
        <fullName evidence="5">Putative zinc-binding oxidoreductase ToxD</fullName>
    </submittedName>
</protein>
<dbReference type="AlphaFoldDB" id="A0A6A5XRG4"/>
<dbReference type="InterPro" id="IPR020843">
    <property type="entry name" value="ER"/>
</dbReference>
<dbReference type="InterPro" id="IPR047122">
    <property type="entry name" value="Trans-enoyl_RdTase-like"/>
</dbReference>
<dbReference type="Pfam" id="PF00107">
    <property type="entry name" value="ADH_zinc_N"/>
    <property type="match status" value="1"/>
</dbReference>
<dbReference type="Proteomes" id="UP000799778">
    <property type="component" value="Unassembled WGS sequence"/>
</dbReference>
<evidence type="ECO:0000256" key="3">
    <source>
        <dbReference type="ARBA" id="ARBA00023002"/>
    </source>
</evidence>
<evidence type="ECO:0000313" key="5">
    <source>
        <dbReference type="EMBL" id="KAF2015280.1"/>
    </source>
</evidence>
<dbReference type="RefSeq" id="XP_033383619.1">
    <property type="nucleotide sequence ID" value="XM_033527760.1"/>
</dbReference>
<dbReference type="CDD" id="cd08249">
    <property type="entry name" value="enoyl_reductase_like"/>
    <property type="match status" value="1"/>
</dbReference>
<dbReference type="OrthoDB" id="48317at2759"/>
<organism evidence="5 6">
    <name type="scientific">Aaosphaeria arxii CBS 175.79</name>
    <dbReference type="NCBI Taxonomy" id="1450172"/>
    <lineage>
        <taxon>Eukaryota</taxon>
        <taxon>Fungi</taxon>
        <taxon>Dikarya</taxon>
        <taxon>Ascomycota</taxon>
        <taxon>Pezizomycotina</taxon>
        <taxon>Dothideomycetes</taxon>
        <taxon>Pleosporomycetidae</taxon>
        <taxon>Pleosporales</taxon>
        <taxon>Pleosporales incertae sedis</taxon>
        <taxon>Aaosphaeria</taxon>
    </lineage>
</organism>
<sequence>MKAVQILEKGKAGVVDVPIPKIRPNSLLIRTIAVALNPTDWKHVGYLDTQVTVGCDWSGIVEEVGSEVTKPFKKGDRVWGFNHGSNIDDPEGGAFGEYLITLADFVMRIPEGMGFEEAASSGSGILTVGQGLYQEMGLPWPSEPLEDAKPLFIYGGSSATGALGIQFAKLSGFEVITACSPRNFEYVQSLGASKVFDINSNDLGAEIRAYTDDKLYYAWDCVGGPNAFPVCTSALASSAPEGQKIIFGTIVNSKERPRDDVTYTYSIGYSAAGKSYVLGGVRRPAQPDHYDFTKKWTEFAEKLRLEGKWKAHRQEVRDGGFEGILGGMQDMKDGKVSGVKLVYRVGEP</sequence>
<accession>A0A6A5XRG4</accession>
<dbReference type="Pfam" id="PF08240">
    <property type="entry name" value="ADH_N"/>
    <property type="match status" value="1"/>
</dbReference>
<comment type="similarity">
    <text evidence="1">Belongs to the zinc-containing alcohol dehydrogenase family.</text>
</comment>
<dbReference type="InterPro" id="IPR013149">
    <property type="entry name" value="ADH-like_C"/>
</dbReference>
<gene>
    <name evidence="5" type="ORF">BU24DRAFT_421581</name>
</gene>
<keyword evidence="6" id="KW-1185">Reference proteome</keyword>
<evidence type="ECO:0000259" key="4">
    <source>
        <dbReference type="SMART" id="SM00829"/>
    </source>
</evidence>
<dbReference type="PANTHER" id="PTHR45348:SF2">
    <property type="entry name" value="ZINC-TYPE ALCOHOL DEHYDROGENASE-LIKE PROTEIN C2E1P3.01"/>
    <property type="match status" value="1"/>
</dbReference>
<dbReference type="InterPro" id="IPR011032">
    <property type="entry name" value="GroES-like_sf"/>
</dbReference>
<evidence type="ECO:0000313" key="6">
    <source>
        <dbReference type="Proteomes" id="UP000799778"/>
    </source>
</evidence>
<dbReference type="Gene3D" id="3.40.50.720">
    <property type="entry name" value="NAD(P)-binding Rossmann-like Domain"/>
    <property type="match status" value="1"/>
</dbReference>
<dbReference type="SMART" id="SM00829">
    <property type="entry name" value="PKS_ER"/>
    <property type="match status" value="1"/>
</dbReference>
<dbReference type="GO" id="GO:0016651">
    <property type="term" value="F:oxidoreductase activity, acting on NAD(P)H"/>
    <property type="evidence" value="ECO:0007669"/>
    <property type="project" value="InterPro"/>
</dbReference>
<dbReference type="PANTHER" id="PTHR45348">
    <property type="entry name" value="HYPOTHETICAL OXIDOREDUCTASE (EUROFUNG)"/>
    <property type="match status" value="1"/>
</dbReference>
<dbReference type="InterPro" id="IPR013154">
    <property type="entry name" value="ADH-like_N"/>
</dbReference>
<dbReference type="EMBL" id="ML978069">
    <property type="protein sequence ID" value="KAF2015280.1"/>
    <property type="molecule type" value="Genomic_DNA"/>
</dbReference>
<name>A0A6A5XRG4_9PLEO</name>
<proteinExistence type="inferred from homology"/>
<feature type="domain" description="Enoyl reductase (ER)" evidence="4">
    <location>
        <begin position="13"/>
        <end position="342"/>
    </location>
</feature>
<comment type="subunit">
    <text evidence="2">Monomer.</text>
</comment>